<proteinExistence type="predicted"/>
<sequence>MTQIRTTRRIAIAALTAATMIGAAACGSDDNSSDNAGSSGNLKNDCSLVLSTATSVLTGKSKFEYTGKNDDLLVDDDTLKNATVYAPLVKDSDLKSLIEQSGTNNTKFNDAVKAKDTAARDQAFADQKQVWQQVKDKCDSSFDSKLKSAVTSFDKQFSEGITAPKSTPTTAPTTTPTAPVETSTKTEAPKPVKLTAPGTSLGFGEPAAFTFADKKNVKATYTFTVGKPEEAKDSDIKKFKEDVRKQIGRLYYVRGVLKPTPETAKLDFEQKPDLLYAHPKFDITTSDGSDSGPLIAFGSFEPCKDGSDDGSGNREFCSLFVLTNKTATISSVKLTEVQDDNELNFTWK</sequence>
<dbReference type="EMBL" id="CP045810">
    <property type="protein sequence ID" value="QHN38680.1"/>
    <property type="molecule type" value="Genomic_DNA"/>
</dbReference>
<organism evidence="3">
    <name type="scientific">Gordonia amarae</name>
    <dbReference type="NCBI Taxonomy" id="36821"/>
    <lineage>
        <taxon>Bacteria</taxon>
        <taxon>Bacillati</taxon>
        <taxon>Actinomycetota</taxon>
        <taxon>Actinomycetes</taxon>
        <taxon>Mycobacteriales</taxon>
        <taxon>Gordoniaceae</taxon>
        <taxon>Gordonia</taxon>
    </lineage>
</organism>
<gene>
    <name evidence="3" type="ORF">GII30_05320</name>
</gene>
<dbReference type="RefSeq" id="WP_005191014.1">
    <property type="nucleotide sequence ID" value="NZ_CP045804.1"/>
</dbReference>
<reference evidence="3" key="1">
    <citation type="journal article" date="2021" name="Nat. Microbiol.">
        <title>Cocultivation of an ultrasmall environmental parasitic bacterium with lytic ability against bacteria associated with wastewater foams.</title>
        <authorList>
            <person name="Batinovic S."/>
            <person name="Rose J.J.A."/>
            <person name="Ratcliffe J."/>
            <person name="Seviour R.J."/>
            <person name="Petrovski S."/>
        </authorList>
    </citation>
    <scope>NUCLEOTIDE SEQUENCE</scope>
    <source>
        <strain evidence="3">CON44</strain>
    </source>
</reference>
<name>A0A857MCY3_9ACTN</name>
<evidence type="ECO:0000256" key="1">
    <source>
        <dbReference type="SAM" id="MobiDB-lite"/>
    </source>
</evidence>
<evidence type="ECO:0000256" key="2">
    <source>
        <dbReference type="SAM" id="SignalP"/>
    </source>
</evidence>
<dbReference type="PROSITE" id="PS51257">
    <property type="entry name" value="PROKAR_LIPOPROTEIN"/>
    <property type="match status" value="1"/>
</dbReference>
<keyword evidence="2" id="KW-0732">Signal</keyword>
<accession>A0A857MCY3</accession>
<feature type="region of interest" description="Disordered" evidence="1">
    <location>
        <begin position="160"/>
        <end position="199"/>
    </location>
</feature>
<dbReference type="AlphaFoldDB" id="A0A857MCY3"/>
<feature type="signal peptide" evidence="2">
    <location>
        <begin position="1"/>
        <end position="25"/>
    </location>
</feature>
<feature type="compositionally biased region" description="Low complexity" evidence="1">
    <location>
        <begin position="162"/>
        <end position="186"/>
    </location>
</feature>
<evidence type="ECO:0000313" key="3">
    <source>
        <dbReference type="EMBL" id="QHN38680.1"/>
    </source>
</evidence>
<protein>
    <submittedName>
        <fullName evidence="3">Uncharacterized protein</fullName>
    </submittedName>
</protein>
<feature type="chain" id="PRO_5038691032" evidence="2">
    <location>
        <begin position="26"/>
        <end position="348"/>
    </location>
</feature>